<sequence length="419" mass="44304">MTLVIFLVLMALAIPVGLVLALTAVFYIWNSDNTILFQSYGSQFFSAIENYGLLAIPLFILVGELMNEGGLTQRLIQFARVFFGGVRGGLAYINLLANMMMAAILGSAVAQIAIMSQAMVPEMEKEGYDKTVATSVTASAGILGAIIPPSMMFVIFGVLAQVSIGNMFVAGLIPGILLGLGMLVVIFFIGLKNPYPKGQWLTPKEALKATLNAIPALLIPVVIILGILLGITTPTESAGVACLIALLVGLFGYKELKISTLPALLKRTVISTSTVVFLIAAAGVFGWTITYEQIPEKVAMWITASTNNPIVFLFLVCALLMAIGTVLDGIAALILVVPILLPIATMNYGIDTYHFGVIICIVLVLGLLTPPVGSGLFVASSITGIKPGKLFIGLLPFLLVVSLIVCLLVIFPVLTTGLI</sequence>
<dbReference type="GO" id="GO:0022857">
    <property type="term" value="F:transmembrane transporter activity"/>
    <property type="evidence" value="ECO:0007669"/>
    <property type="project" value="UniProtKB-UniRule"/>
</dbReference>
<dbReference type="AlphaFoldDB" id="A0A849P903"/>
<feature type="transmembrane region" description="Helical" evidence="7">
    <location>
        <begin position="353"/>
        <end position="378"/>
    </location>
</feature>
<keyword evidence="5 7" id="KW-1133">Transmembrane helix</keyword>
<keyword evidence="4 7" id="KW-0812">Transmembrane</keyword>
<proteinExistence type="inferred from homology"/>
<comment type="caution">
    <text evidence="7">Lacks conserved residue(s) required for the propagation of feature annotation.</text>
</comment>
<evidence type="ECO:0000256" key="3">
    <source>
        <dbReference type="ARBA" id="ARBA00022519"/>
    </source>
</evidence>
<feature type="domain" description="TRAP C4-dicarboxylate transport system permease DctM subunit" evidence="8">
    <location>
        <begin position="3"/>
        <end position="412"/>
    </location>
</feature>
<feature type="transmembrane region" description="Helical" evidence="7">
    <location>
        <begin position="310"/>
        <end position="341"/>
    </location>
</feature>
<keyword evidence="6 7" id="KW-0472">Membrane</keyword>
<keyword evidence="3 7" id="KW-0997">Cell inner membrane</keyword>
<dbReference type="Pfam" id="PF06808">
    <property type="entry name" value="DctM"/>
    <property type="match status" value="1"/>
</dbReference>
<keyword evidence="10" id="KW-1185">Reference proteome</keyword>
<evidence type="ECO:0000256" key="4">
    <source>
        <dbReference type="ARBA" id="ARBA00022692"/>
    </source>
</evidence>
<keyword evidence="7" id="KW-0813">Transport</keyword>
<feature type="transmembrane region" description="Helical" evidence="7">
    <location>
        <begin position="390"/>
        <end position="414"/>
    </location>
</feature>
<dbReference type="PANTHER" id="PTHR33362:SF2">
    <property type="entry name" value="TRAP TRANSPORTER LARGE PERMEASE PROTEIN"/>
    <property type="match status" value="1"/>
</dbReference>
<evidence type="ECO:0000256" key="2">
    <source>
        <dbReference type="ARBA" id="ARBA00022475"/>
    </source>
</evidence>
<dbReference type="RefSeq" id="WP_171680959.1">
    <property type="nucleotide sequence ID" value="NZ_JABGBN010000008.1"/>
</dbReference>
<feature type="transmembrane region" description="Helical" evidence="7">
    <location>
        <begin position="168"/>
        <end position="191"/>
    </location>
</feature>
<dbReference type="PIRSF" id="PIRSF006066">
    <property type="entry name" value="HI0050"/>
    <property type="match status" value="1"/>
</dbReference>
<comment type="subcellular location">
    <subcellularLocation>
        <location evidence="1 7">Cell inner membrane</location>
        <topology evidence="1 7">Multi-pass membrane protein</topology>
    </subcellularLocation>
</comment>
<feature type="transmembrane region" description="Helical" evidence="7">
    <location>
        <begin position="237"/>
        <end position="256"/>
    </location>
</feature>
<dbReference type="Proteomes" id="UP000537862">
    <property type="component" value="Unassembled WGS sequence"/>
</dbReference>
<feature type="transmembrane region" description="Helical" evidence="7">
    <location>
        <begin position="132"/>
        <end position="156"/>
    </location>
</feature>
<reference evidence="9 10" key="1">
    <citation type="submission" date="2020-05" db="EMBL/GenBank/DDBJ databases">
        <authorList>
            <person name="Niu N."/>
        </authorList>
    </citation>
    <scope>NUCLEOTIDE SEQUENCE [LARGE SCALE GENOMIC DNA]</scope>
    <source>
        <strain evidence="9 10">3340-03</strain>
    </source>
</reference>
<comment type="similarity">
    <text evidence="7">Belongs to the TRAP transporter large permease family.</text>
</comment>
<comment type="subunit">
    <text evidence="7">The complex comprises the extracytoplasmic solute receptor protein and the two transmembrane proteins.</text>
</comment>
<feature type="transmembrane region" description="Helical" evidence="7">
    <location>
        <begin position="211"/>
        <end position="231"/>
    </location>
</feature>
<comment type="function">
    <text evidence="7">Part of the tripartite ATP-independent periplasmic (TRAP) transport system.</text>
</comment>
<evidence type="ECO:0000256" key="6">
    <source>
        <dbReference type="ARBA" id="ARBA00023136"/>
    </source>
</evidence>
<evidence type="ECO:0000256" key="5">
    <source>
        <dbReference type="ARBA" id="ARBA00022989"/>
    </source>
</evidence>
<dbReference type="EMBL" id="JABGBN010000008">
    <property type="protein sequence ID" value="NOL52265.1"/>
    <property type="molecule type" value="Genomic_DNA"/>
</dbReference>
<keyword evidence="2" id="KW-1003">Cell membrane</keyword>
<comment type="caution">
    <text evidence="9">The sequence shown here is derived from an EMBL/GenBank/DDBJ whole genome shotgun (WGS) entry which is preliminary data.</text>
</comment>
<evidence type="ECO:0000256" key="7">
    <source>
        <dbReference type="RuleBase" id="RU369079"/>
    </source>
</evidence>
<name>A0A849P903_9BURK</name>
<feature type="transmembrane region" description="Helical" evidence="7">
    <location>
        <begin position="45"/>
        <end position="63"/>
    </location>
</feature>
<evidence type="ECO:0000313" key="9">
    <source>
        <dbReference type="EMBL" id="NOL52265.1"/>
    </source>
</evidence>
<dbReference type="PANTHER" id="PTHR33362">
    <property type="entry name" value="SIALIC ACID TRAP TRANSPORTER PERMEASE PROTEIN SIAT-RELATED"/>
    <property type="match status" value="1"/>
</dbReference>
<gene>
    <name evidence="9" type="ORF">HKX39_08825</name>
</gene>
<feature type="transmembrane region" description="Helical" evidence="7">
    <location>
        <begin position="268"/>
        <end position="290"/>
    </location>
</feature>
<dbReference type="InterPro" id="IPR010656">
    <property type="entry name" value="DctM"/>
</dbReference>
<evidence type="ECO:0000313" key="10">
    <source>
        <dbReference type="Proteomes" id="UP000537862"/>
    </source>
</evidence>
<evidence type="ECO:0000256" key="1">
    <source>
        <dbReference type="ARBA" id="ARBA00004429"/>
    </source>
</evidence>
<protein>
    <recommendedName>
        <fullName evidence="7">TRAP transporter large permease protein</fullName>
    </recommendedName>
</protein>
<evidence type="ECO:0000259" key="8">
    <source>
        <dbReference type="Pfam" id="PF06808"/>
    </source>
</evidence>
<dbReference type="InterPro" id="IPR004681">
    <property type="entry name" value="TRAP_DctM"/>
</dbReference>
<accession>A0A849P903</accession>
<dbReference type="NCBIfam" id="TIGR00786">
    <property type="entry name" value="dctM"/>
    <property type="match status" value="1"/>
</dbReference>
<organism evidence="9 10">
    <name type="scientific">Pelistega suis</name>
    <dbReference type="NCBI Taxonomy" id="1631957"/>
    <lineage>
        <taxon>Bacteria</taxon>
        <taxon>Pseudomonadati</taxon>
        <taxon>Pseudomonadota</taxon>
        <taxon>Betaproteobacteria</taxon>
        <taxon>Burkholderiales</taxon>
        <taxon>Alcaligenaceae</taxon>
        <taxon>Pelistega</taxon>
    </lineage>
</organism>
<dbReference type="GO" id="GO:0005886">
    <property type="term" value="C:plasma membrane"/>
    <property type="evidence" value="ECO:0007669"/>
    <property type="project" value="UniProtKB-SubCell"/>
</dbReference>